<keyword evidence="3" id="KW-0964">Secreted</keyword>
<dbReference type="Pfam" id="PF00151">
    <property type="entry name" value="Lipase"/>
    <property type="match status" value="1"/>
</dbReference>
<evidence type="ECO:0000256" key="4">
    <source>
        <dbReference type="RuleBase" id="RU004262"/>
    </source>
</evidence>
<dbReference type="GO" id="GO:0016042">
    <property type="term" value="P:lipid catabolic process"/>
    <property type="evidence" value="ECO:0007669"/>
    <property type="project" value="TreeGrafter"/>
</dbReference>
<dbReference type="SUPFAM" id="SSF53474">
    <property type="entry name" value="alpha/beta-Hydrolases"/>
    <property type="match status" value="1"/>
</dbReference>
<dbReference type="InterPro" id="IPR013818">
    <property type="entry name" value="Lipase"/>
</dbReference>
<evidence type="ECO:0000256" key="2">
    <source>
        <dbReference type="ARBA" id="ARBA00010701"/>
    </source>
</evidence>
<name>A0A915KEW0_ROMCU</name>
<dbReference type="GO" id="GO:0016298">
    <property type="term" value="F:lipase activity"/>
    <property type="evidence" value="ECO:0007669"/>
    <property type="project" value="InterPro"/>
</dbReference>
<accession>A0A915KEW0</accession>
<proteinExistence type="inferred from homology"/>
<sequence>MLTGLKSTLDPAGPFFDCHPDIGLTKNSAQQVQVLHTDFVGLSRYGTNMDRGHIDYYVNKDRGVQPGCPPTTPPVPLVDPFTTFRLVFRIVDLETYKKNYGS</sequence>
<comment type="subcellular location">
    <subcellularLocation>
        <location evidence="1">Secreted</location>
    </subcellularLocation>
</comment>
<dbReference type="Proteomes" id="UP000887565">
    <property type="component" value="Unplaced"/>
</dbReference>
<protein>
    <submittedName>
        <fullName evidence="7">Lipase domain-containing protein</fullName>
    </submittedName>
</protein>
<evidence type="ECO:0000313" key="6">
    <source>
        <dbReference type="Proteomes" id="UP000887565"/>
    </source>
</evidence>
<reference evidence="7" key="1">
    <citation type="submission" date="2022-11" db="UniProtKB">
        <authorList>
            <consortium name="WormBaseParasite"/>
        </authorList>
    </citation>
    <scope>IDENTIFICATION</scope>
</reference>
<feature type="domain" description="Lipase" evidence="5">
    <location>
        <begin position="8"/>
        <end position="69"/>
    </location>
</feature>
<dbReference type="WBParaSite" id="nRc.2.0.1.t37257-RA">
    <property type="protein sequence ID" value="nRc.2.0.1.t37257-RA"/>
    <property type="gene ID" value="nRc.2.0.1.g37257"/>
</dbReference>
<dbReference type="PANTHER" id="PTHR11610">
    <property type="entry name" value="LIPASE"/>
    <property type="match status" value="1"/>
</dbReference>
<evidence type="ECO:0000259" key="5">
    <source>
        <dbReference type="Pfam" id="PF00151"/>
    </source>
</evidence>
<evidence type="ECO:0000256" key="3">
    <source>
        <dbReference type="ARBA" id="ARBA00022525"/>
    </source>
</evidence>
<dbReference type="InterPro" id="IPR029058">
    <property type="entry name" value="AB_hydrolase_fold"/>
</dbReference>
<dbReference type="AlphaFoldDB" id="A0A915KEW0"/>
<evidence type="ECO:0000313" key="7">
    <source>
        <dbReference type="WBParaSite" id="nRc.2.0.1.t37257-RA"/>
    </source>
</evidence>
<dbReference type="GO" id="GO:0005615">
    <property type="term" value="C:extracellular space"/>
    <property type="evidence" value="ECO:0007669"/>
    <property type="project" value="TreeGrafter"/>
</dbReference>
<keyword evidence="6" id="KW-1185">Reference proteome</keyword>
<organism evidence="6 7">
    <name type="scientific">Romanomermis culicivorax</name>
    <name type="common">Nematode worm</name>
    <dbReference type="NCBI Taxonomy" id="13658"/>
    <lineage>
        <taxon>Eukaryota</taxon>
        <taxon>Metazoa</taxon>
        <taxon>Ecdysozoa</taxon>
        <taxon>Nematoda</taxon>
        <taxon>Enoplea</taxon>
        <taxon>Dorylaimia</taxon>
        <taxon>Mermithida</taxon>
        <taxon>Mermithoidea</taxon>
        <taxon>Mermithidae</taxon>
        <taxon>Romanomermis</taxon>
    </lineage>
</organism>
<evidence type="ECO:0000256" key="1">
    <source>
        <dbReference type="ARBA" id="ARBA00004613"/>
    </source>
</evidence>
<dbReference type="InterPro" id="IPR000734">
    <property type="entry name" value="TAG_lipase"/>
</dbReference>
<comment type="similarity">
    <text evidence="2 4">Belongs to the AB hydrolase superfamily. Lipase family.</text>
</comment>
<dbReference type="Gene3D" id="3.40.50.1820">
    <property type="entry name" value="alpha/beta hydrolase"/>
    <property type="match status" value="1"/>
</dbReference>